<evidence type="ECO:0000313" key="1">
    <source>
        <dbReference type="EMBL" id="ADB15270.1"/>
    </source>
</evidence>
<gene>
    <name evidence="1" type="ordered locus">Psta_0583</name>
</gene>
<dbReference type="STRING" id="530564.Psta_0583"/>
<dbReference type="EMBL" id="CP001848">
    <property type="protein sequence ID" value="ADB15270.1"/>
    <property type="molecule type" value="Genomic_DNA"/>
</dbReference>
<organism evidence="1 2">
    <name type="scientific">Pirellula staleyi (strain ATCC 27377 / DSM 6068 / ICPB 4128)</name>
    <name type="common">Pirella staleyi</name>
    <dbReference type="NCBI Taxonomy" id="530564"/>
    <lineage>
        <taxon>Bacteria</taxon>
        <taxon>Pseudomonadati</taxon>
        <taxon>Planctomycetota</taxon>
        <taxon>Planctomycetia</taxon>
        <taxon>Pirellulales</taxon>
        <taxon>Pirellulaceae</taxon>
        <taxon>Pirellula</taxon>
    </lineage>
</organism>
<dbReference type="AlphaFoldDB" id="D2R4C2"/>
<dbReference type="KEGG" id="psl:Psta_0583"/>
<dbReference type="OrthoDB" id="276025at2"/>
<proteinExistence type="predicted"/>
<accession>D2R4C2</accession>
<dbReference type="Proteomes" id="UP000001887">
    <property type="component" value="Chromosome"/>
</dbReference>
<keyword evidence="2" id="KW-1185">Reference proteome</keyword>
<protein>
    <submittedName>
        <fullName evidence="1">Uncharacterized protein</fullName>
    </submittedName>
</protein>
<dbReference type="HOGENOM" id="CLU_1389105_0_0_0"/>
<sequence>MESPSATKFPWSTLDVDPTAFGGPYPPHQTMGKTYDYAGPNSVRQIPGDRLADFEPDFHTVMIEAKSKLLDLIPSSPLPSYGLIISERFRRLLEGFKLPPHRYYPLPMEHRRQPIAGYFWLHLPQPTPEWEATLSITQIEQSILADPALRELDLLPVYRPVRFGYHFLSRPLRHAIEQANLQGIRFGTAKLFRTAR</sequence>
<evidence type="ECO:0000313" key="2">
    <source>
        <dbReference type="Proteomes" id="UP000001887"/>
    </source>
</evidence>
<name>D2R4C2_PIRSD</name>
<reference evidence="1 2" key="1">
    <citation type="journal article" date="2009" name="Stand. Genomic Sci.">
        <title>Complete genome sequence of Pirellula staleyi type strain (ATCC 27377).</title>
        <authorList>
            <person name="Clum A."/>
            <person name="Tindall B.J."/>
            <person name="Sikorski J."/>
            <person name="Ivanova N."/>
            <person name="Mavrommatis K."/>
            <person name="Lucas S."/>
            <person name="Glavina del Rio T."/>
            <person name="Nolan M."/>
            <person name="Chen F."/>
            <person name="Tice H."/>
            <person name="Pitluck S."/>
            <person name="Cheng J.F."/>
            <person name="Chertkov O."/>
            <person name="Brettin T."/>
            <person name="Han C."/>
            <person name="Detter J.C."/>
            <person name="Kuske C."/>
            <person name="Bruce D."/>
            <person name="Goodwin L."/>
            <person name="Ovchinikova G."/>
            <person name="Pati A."/>
            <person name="Mikhailova N."/>
            <person name="Chen A."/>
            <person name="Palaniappan K."/>
            <person name="Land M."/>
            <person name="Hauser L."/>
            <person name="Chang Y.J."/>
            <person name="Jeffries C.D."/>
            <person name="Chain P."/>
            <person name="Rohde M."/>
            <person name="Goker M."/>
            <person name="Bristow J."/>
            <person name="Eisen J.A."/>
            <person name="Markowitz V."/>
            <person name="Hugenholtz P."/>
            <person name="Kyrpides N.C."/>
            <person name="Klenk H.P."/>
            <person name="Lapidus A."/>
        </authorList>
    </citation>
    <scope>NUCLEOTIDE SEQUENCE [LARGE SCALE GENOMIC DNA]</scope>
    <source>
        <strain evidence="2">ATCC 27377 / DSM 6068 / ICPB 4128</strain>
    </source>
</reference>